<keyword evidence="2" id="KW-1185">Reference proteome</keyword>
<gene>
    <name evidence="1" type="ORF">SAMN04487864_1141</name>
</gene>
<accession>A0A1G6NHN8</accession>
<feature type="non-terminal residue" evidence="1">
    <location>
        <position position="1"/>
    </location>
</feature>
<reference evidence="2" key="1">
    <citation type="submission" date="2016-10" db="EMBL/GenBank/DDBJ databases">
        <authorList>
            <person name="Varghese N."/>
            <person name="Submissions S."/>
        </authorList>
    </citation>
    <scope>NUCLEOTIDE SEQUENCE [LARGE SCALE GENOMIC DNA]</scope>
    <source>
        <strain evidence="2">DSM 11005</strain>
    </source>
</reference>
<evidence type="ECO:0000313" key="1">
    <source>
        <dbReference type="EMBL" id="SDC67403.1"/>
    </source>
</evidence>
<evidence type="ECO:0000313" key="2">
    <source>
        <dbReference type="Proteomes" id="UP000198943"/>
    </source>
</evidence>
<organism evidence="1 2">
    <name type="scientific">Succiniclasticum ruminis</name>
    <dbReference type="NCBI Taxonomy" id="40841"/>
    <lineage>
        <taxon>Bacteria</taxon>
        <taxon>Bacillati</taxon>
        <taxon>Bacillota</taxon>
        <taxon>Negativicutes</taxon>
        <taxon>Acidaminococcales</taxon>
        <taxon>Acidaminococcaceae</taxon>
        <taxon>Succiniclasticum</taxon>
    </lineage>
</organism>
<dbReference type="InterPro" id="IPR036709">
    <property type="entry name" value="Autotransporte_beta_dom_sf"/>
</dbReference>
<name>A0A1G6NHN8_9FIRM</name>
<proteinExistence type="predicted"/>
<dbReference type="SUPFAM" id="SSF103515">
    <property type="entry name" value="Autotransporter"/>
    <property type="match status" value="1"/>
</dbReference>
<dbReference type="AlphaFoldDB" id="A0A1G6NHN8"/>
<dbReference type="EMBL" id="FMYW01000014">
    <property type="protein sequence ID" value="SDC67403.1"/>
    <property type="molecule type" value="Genomic_DNA"/>
</dbReference>
<protein>
    <submittedName>
        <fullName evidence="1">Uncharacterized protein</fullName>
    </submittedName>
</protein>
<sequence length="105" mass="11364">GGNHYSLDSVNSSLLRVGARYGSNDRKWNWYGGLAYEYEFGGESKGTVDGLAIRSASIKGASVRGEIGMRMEATKTNPWKVDIGIFGYGGKHRGFGGSVNVAYMF</sequence>
<dbReference type="Gene3D" id="2.40.128.130">
    <property type="entry name" value="Autotransporter beta-domain"/>
    <property type="match status" value="1"/>
</dbReference>
<dbReference type="Proteomes" id="UP000198943">
    <property type="component" value="Unassembled WGS sequence"/>
</dbReference>